<comment type="similarity">
    <text evidence="1">Belongs to the UPF0045 family.</text>
</comment>
<dbReference type="InterPro" id="IPR029756">
    <property type="entry name" value="MTH1187/YkoF-like"/>
</dbReference>
<organism evidence="3 5">
    <name type="scientific">Candidatus Chlorohelix allophototropha</name>
    <dbReference type="NCBI Taxonomy" id="3003348"/>
    <lineage>
        <taxon>Bacteria</taxon>
        <taxon>Bacillati</taxon>
        <taxon>Chloroflexota</taxon>
        <taxon>Chloroflexia</taxon>
        <taxon>Candidatus Chloroheliales</taxon>
        <taxon>Candidatus Chloroheliaceae</taxon>
        <taxon>Candidatus Chlorohelix</taxon>
    </lineage>
</organism>
<name>A0A8T7M272_9CHLR</name>
<evidence type="ECO:0000313" key="4">
    <source>
        <dbReference type="EMBL" id="WJW67871.1"/>
    </source>
</evidence>
<dbReference type="Proteomes" id="UP001431572">
    <property type="component" value="Chromosome 1"/>
</dbReference>
<gene>
    <name evidence="3" type="ORF">HXX08_09050</name>
    <name evidence="4" type="ORF">OZ401_001154</name>
</gene>
<dbReference type="InterPro" id="IPR002767">
    <property type="entry name" value="Thiamine_BP"/>
</dbReference>
<dbReference type="AlphaFoldDB" id="A0A8T7M272"/>
<evidence type="ECO:0000313" key="5">
    <source>
        <dbReference type="Proteomes" id="UP000521676"/>
    </source>
</evidence>
<reference evidence="3 5" key="1">
    <citation type="submission" date="2020-06" db="EMBL/GenBank/DDBJ databases">
        <title>Anoxygenic phototrophic Chloroflexota member uses a Type I reaction center.</title>
        <authorList>
            <person name="Tsuji J.M."/>
            <person name="Shaw N.A."/>
            <person name="Nagashima S."/>
            <person name="Venkiteswaran J."/>
            <person name="Schiff S.L."/>
            <person name="Hanada S."/>
            <person name="Tank M."/>
            <person name="Neufeld J.D."/>
        </authorList>
    </citation>
    <scope>NUCLEOTIDE SEQUENCE [LARGE SCALE GENOMIC DNA]</scope>
    <source>
        <strain evidence="3">L227-S17</strain>
    </source>
</reference>
<dbReference type="InterPro" id="IPR051614">
    <property type="entry name" value="UPF0045_domain"/>
</dbReference>
<dbReference type="PANTHER" id="PTHR33777:SF1">
    <property type="entry name" value="UPF0045 PROTEIN ECM15"/>
    <property type="match status" value="1"/>
</dbReference>
<reference evidence="4" key="2">
    <citation type="journal article" date="2024" name="Nature">
        <title>Anoxygenic phototroph of the Chloroflexota uses a type I reaction centre.</title>
        <authorList>
            <person name="Tsuji J.M."/>
            <person name="Shaw N.A."/>
            <person name="Nagashima S."/>
            <person name="Venkiteswaran J.J."/>
            <person name="Schiff S.L."/>
            <person name="Watanabe T."/>
            <person name="Fukui M."/>
            <person name="Hanada S."/>
            <person name="Tank M."/>
            <person name="Neufeld J.D."/>
        </authorList>
    </citation>
    <scope>NUCLEOTIDE SEQUENCE</scope>
    <source>
        <strain evidence="4">L227-S17</strain>
    </source>
</reference>
<feature type="domain" description="Thiamine-binding protein" evidence="2">
    <location>
        <begin position="5"/>
        <end position="84"/>
    </location>
</feature>
<dbReference type="SUPFAM" id="SSF89957">
    <property type="entry name" value="MTH1187/YkoF-like"/>
    <property type="match status" value="1"/>
</dbReference>
<dbReference type="Gene3D" id="3.30.70.930">
    <property type="match status" value="1"/>
</dbReference>
<dbReference type="EMBL" id="CP128399">
    <property type="protein sequence ID" value="WJW67871.1"/>
    <property type="molecule type" value="Genomic_DNA"/>
</dbReference>
<dbReference type="EMBL" id="JACATZ010000001">
    <property type="protein sequence ID" value="NWJ46011.1"/>
    <property type="molecule type" value="Genomic_DNA"/>
</dbReference>
<evidence type="ECO:0000256" key="1">
    <source>
        <dbReference type="ARBA" id="ARBA00010272"/>
    </source>
</evidence>
<protein>
    <submittedName>
        <fullName evidence="3">Thiamine-binding protein</fullName>
    </submittedName>
</protein>
<dbReference type="RefSeq" id="WP_341469762.1">
    <property type="nucleotide sequence ID" value="NZ_CP128399.1"/>
</dbReference>
<evidence type="ECO:0000259" key="2">
    <source>
        <dbReference type="Pfam" id="PF01910"/>
    </source>
</evidence>
<keyword evidence="6" id="KW-1185">Reference proteome</keyword>
<accession>A0A8T7M272</accession>
<dbReference type="Proteomes" id="UP000521676">
    <property type="component" value="Unassembled WGS sequence"/>
</dbReference>
<dbReference type="Pfam" id="PF01910">
    <property type="entry name" value="Thiamine_BP"/>
    <property type="match status" value="1"/>
</dbReference>
<dbReference type="GO" id="GO:0005829">
    <property type="term" value="C:cytosol"/>
    <property type="evidence" value="ECO:0007669"/>
    <property type="project" value="TreeGrafter"/>
</dbReference>
<proteinExistence type="inferred from homology"/>
<sequence>MVIADLQVLPNPLTNDPAEPYGFVDKAIAVIEQSGLKYQVGPLGTWVQGELEAVLALVPAMTKAMRLAGASKVITIIKIADSGEESENPLGYMDKWFGKE</sequence>
<evidence type="ECO:0000313" key="6">
    <source>
        <dbReference type="Proteomes" id="UP001431572"/>
    </source>
</evidence>
<dbReference type="PANTHER" id="PTHR33777">
    <property type="entry name" value="UPF0045 PROTEIN ECM15"/>
    <property type="match status" value="1"/>
</dbReference>
<evidence type="ECO:0000313" key="3">
    <source>
        <dbReference type="EMBL" id="NWJ46011.1"/>
    </source>
</evidence>